<evidence type="ECO:0000256" key="4">
    <source>
        <dbReference type="ARBA" id="ARBA00013235"/>
    </source>
</evidence>
<keyword evidence="13" id="KW-1185">Reference proteome</keyword>
<dbReference type="Proteomes" id="UP000675284">
    <property type="component" value="Unassembled WGS sequence"/>
</dbReference>
<evidence type="ECO:0000256" key="6">
    <source>
        <dbReference type="ARBA" id="ARBA00022679"/>
    </source>
</evidence>
<protein>
    <recommendedName>
        <fullName evidence="5 10">Chloramphenicol acetyltransferase</fullName>
        <ecNumber evidence="4 10">2.3.1.28</ecNumber>
    </recommendedName>
</protein>
<keyword evidence="7 10" id="KW-0046">Antibiotic resistance</keyword>
<evidence type="ECO:0000313" key="13">
    <source>
        <dbReference type="Proteomes" id="UP000675284"/>
    </source>
</evidence>
<comment type="function">
    <text evidence="1 10">This enzyme is an effector of chloramphenicol resistance in bacteria.</text>
</comment>
<gene>
    <name evidence="12" type="primary">catA</name>
    <name evidence="12" type="ORF">KCX74_10235</name>
</gene>
<evidence type="ECO:0000256" key="7">
    <source>
        <dbReference type="ARBA" id="ARBA00023251"/>
    </source>
</evidence>
<evidence type="ECO:0000256" key="3">
    <source>
        <dbReference type="ARBA" id="ARBA00011233"/>
    </source>
</evidence>
<dbReference type="PANTHER" id="PTHR38474">
    <property type="entry name" value="SLR0299 PROTEIN"/>
    <property type="match status" value="1"/>
</dbReference>
<evidence type="ECO:0000256" key="1">
    <source>
        <dbReference type="ARBA" id="ARBA00002150"/>
    </source>
</evidence>
<evidence type="ECO:0000256" key="11">
    <source>
        <dbReference type="RuleBase" id="RU004156"/>
    </source>
</evidence>
<evidence type="ECO:0000256" key="8">
    <source>
        <dbReference type="ARBA" id="ARBA00023315"/>
    </source>
</evidence>
<dbReference type="GO" id="GO:0008811">
    <property type="term" value="F:chloramphenicol O-acetyltransferase activity"/>
    <property type="evidence" value="ECO:0007669"/>
    <property type="project" value="UniProtKB-EC"/>
</dbReference>
<dbReference type="AlphaFoldDB" id="A0A941IA89"/>
<dbReference type="EMBL" id="JAGSOT010000026">
    <property type="protein sequence ID" value="MBR7796413.1"/>
    <property type="molecule type" value="Genomic_DNA"/>
</dbReference>
<proteinExistence type="inferred from homology"/>
<keyword evidence="6 10" id="KW-0808">Transferase</keyword>
<comment type="similarity">
    <text evidence="2 11">Belongs to the chloramphenicol acetyltransferase family.</text>
</comment>
<dbReference type="InterPro" id="IPR018372">
    <property type="entry name" value="Chloramphenicol_AcTrfase_AS"/>
</dbReference>
<dbReference type="SMART" id="SM01059">
    <property type="entry name" value="CAT"/>
    <property type="match status" value="1"/>
</dbReference>
<evidence type="ECO:0000256" key="9">
    <source>
        <dbReference type="PIRSR" id="PIRSR000440-1"/>
    </source>
</evidence>
<dbReference type="InterPro" id="IPR023213">
    <property type="entry name" value="CAT-like_dom_sf"/>
</dbReference>
<evidence type="ECO:0000256" key="2">
    <source>
        <dbReference type="ARBA" id="ARBA00010571"/>
    </source>
</evidence>
<name>A0A941IA89_9BACI</name>
<dbReference type="SUPFAM" id="SSF52777">
    <property type="entry name" value="CoA-dependent acyltransferases"/>
    <property type="match status" value="1"/>
</dbReference>
<dbReference type="PANTHER" id="PTHR38474:SF2">
    <property type="entry name" value="CHLORAMPHENICOL ACETYLTRANSFERASE"/>
    <property type="match status" value="1"/>
</dbReference>
<comment type="catalytic activity">
    <reaction evidence="10">
        <text>chloramphenicol + acetyl-CoA = chloramphenicol 3-acetate + CoA</text>
        <dbReference type="Rhea" id="RHEA:18421"/>
        <dbReference type="ChEBI" id="CHEBI:16730"/>
        <dbReference type="ChEBI" id="CHEBI:17698"/>
        <dbReference type="ChEBI" id="CHEBI:57287"/>
        <dbReference type="ChEBI" id="CHEBI:57288"/>
        <dbReference type="EC" id="2.3.1.28"/>
    </reaction>
</comment>
<comment type="subunit">
    <text evidence="3">Homotrimer.</text>
</comment>
<dbReference type="Gene3D" id="3.30.559.10">
    <property type="entry name" value="Chloramphenicol acetyltransferase-like domain"/>
    <property type="match status" value="1"/>
</dbReference>
<dbReference type="NCBIfam" id="NF000491">
    <property type="entry name" value="chloram_CatA"/>
    <property type="match status" value="1"/>
</dbReference>
<dbReference type="PIRSF" id="PIRSF000440">
    <property type="entry name" value="CAT"/>
    <property type="match status" value="1"/>
</dbReference>
<dbReference type="Pfam" id="PF00302">
    <property type="entry name" value="CAT"/>
    <property type="match status" value="1"/>
</dbReference>
<keyword evidence="8 10" id="KW-0012">Acyltransferase</keyword>
<feature type="active site" description="Proton acceptor" evidence="9">
    <location>
        <position position="190"/>
    </location>
</feature>
<accession>A0A941IA89</accession>
<dbReference type="PROSITE" id="PS00100">
    <property type="entry name" value="CAT"/>
    <property type="match status" value="1"/>
</dbReference>
<comment type="caution">
    <text evidence="12">The sequence shown here is derived from an EMBL/GenBank/DDBJ whole genome shotgun (WGS) entry which is preliminary data.</text>
</comment>
<reference evidence="12" key="1">
    <citation type="submission" date="2021-04" db="EMBL/GenBank/DDBJ databases">
        <title>Isolation and polyphasic classification of algal microorganism.</title>
        <authorList>
            <person name="Wang S."/>
        </authorList>
    </citation>
    <scope>NUCLEOTIDE SEQUENCE</scope>
    <source>
        <strain evidence="12">720a</strain>
    </source>
</reference>
<evidence type="ECO:0000256" key="5">
    <source>
        <dbReference type="ARBA" id="ARBA00020291"/>
    </source>
</evidence>
<dbReference type="InterPro" id="IPR001707">
    <property type="entry name" value="Cmp_AcTrfase"/>
</dbReference>
<organism evidence="12 13">
    <name type="scientific">Virgibacillus salarius</name>
    <dbReference type="NCBI Taxonomy" id="447199"/>
    <lineage>
        <taxon>Bacteria</taxon>
        <taxon>Bacillati</taxon>
        <taxon>Bacillota</taxon>
        <taxon>Bacilli</taxon>
        <taxon>Bacillales</taxon>
        <taxon>Bacillaceae</taxon>
        <taxon>Virgibacillus</taxon>
    </lineage>
</organism>
<sequence>MTFNLIDINTWERKPYFEHFLNHTRCTFSMTANIDITRLLAKTREMNIKFYPVFIYMVTKVVNCQVEFRTCLDEEGRLGFWDQMIPSYTIFHNENKTFSTIWTAYEVNFYSFYKNYQQDMKLYGNVKEISAKKQTPKNAIPISCIPWTSFTGFNLNIFNDGTFLLPIITGGKYFNQGDKLFLPISIQVHHAVCDGYHASQFFNELQRLADECKEWL</sequence>
<dbReference type="RefSeq" id="WP_166530390.1">
    <property type="nucleotide sequence ID" value="NZ_JAGSOT010000026.1"/>
</dbReference>
<dbReference type="EC" id="2.3.1.28" evidence="4 10"/>
<evidence type="ECO:0000256" key="10">
    <source>
        <dbReference type="RuleBase" id="RU000503"/>
    </source>
</evidence>
<dbReference type="GO" id="GO:0046677">
    <property type="term" value="P:response to antibiotic"/>
    <property type="evidence" value="ECO:0007669"/>
    <property type="project" value="UniProtKB-KW"/>
</dbReference>
<evidence type="ECO:0000313" key="12">
    <source>
        <dbReference type="EMBL" id="MBR7796413.1"/>
    </source>
</evidence>